<evidence type="ECO:0000313" key="3">
    <source>
        <dbReference type="Proteomes" id="UP000003711"/>
    </source>
</evidence>
<name>E2NMP8_9BACE</name>
<gene>
    <name evidence="2" type="ORF">BACCELL_05594</name>
</gene>
<feature type="transmembrane region" description="Helical" evidence="1">
    <location>
        <begin position="42"/>
        <end position="60"/>
    </location>
</feature>
<reference evidence="2 3" key="2">
    <citation type="submission" date="2009-01" db="EMBL/GenBank/DDBJ databases">
        <title>Draft genome sequence of Bacteroides cellulosilyticus (DSM 14838).</title>
        <authorList>
            <person name="Sudarsanam P."/>
            <person name="Ley R."/>
            <person name="Guruge J."/>
            <person name="Turnbaugh P.J."/>
            <person name="Mahowald M."/>
            <person name="Liep D."/>
            <person name="Gordon J."/>
        </authorList>
    </citation>
    <scope>NUCLEOTIDE SEQUENCE [LARGE SCALE GENOMIC DNA]</scope>
    <source>
        <strain evidence="2 3">DSM 14838</strain>
    </source>
</reference>
<evidence type="ECO:0000313" key="2">
    <source>
        <dbReference type="EMBL" id="EEF86809.1"/>
    </source>
</evidence>
<protein>
    <submittedName>
        <fullName evidence="2">Uncharacterized protein</fullName>
    </submittedName>
</protein>
<evidence type="ECO:0000256" key="1">
    <source>
        <dbReference type="SAM" id="Phobius"/>
    </source>
</evidence>
<keyword evidence="1" id="KW-0472">Membrane</keyword>
<reference evidence="2 3" key="1">
    <citation type="submission" date="2008-12" db="EMBL/GenBank/DDBJ databases">
        <authorList>
            <person name="Fulton L."/>
            <person name="Clifton S."/>
            <person name="Fulton B."/>
            <person name="Xu J."/>
            <person name="Minx P."/>
            <person name="Pepin K.H."/>
            <person name="Johnson M."/>
            <person name="Bhonagiri V."/>
            <person name="Nash W.E."/>
            <person name="Mardis E.R."/>
            <person name="Wilson R.K."/>
        </authorList>
    </citation>
    <scope>NUCLEOTIDE SEQUENCE [LARGE SCALE GENOMIC DNA]</scope>
    <source>
        <strain evidence="2 3">DSM 14838</strain>
    </source>
</reference>
<dbReference type="AlphaFoldDB" id="E2NMP8"/>
<proteinExistence type="predicted"/>
<dbReference type="EMBL" id="ACCH01000459">
    <property type="protein sequence ID" value="EEF86809.1"/>
    <property type="molecule type" value="Genomic_DNA"/>
</dbReference>
<sequence>MFLFLHPTNGEVRAFGWLSACCFACGIAGNRSYRLFPSTDDFLNFTFTVAIVLLSIYRNIYYVRQKIRQSVLFVSCWYPFVKTGKIRIFLFSG</sequence>
<dbReference type="HOGENOM" id="CLU_2393613_0_0_10"/>
<keyword evidence="1" id="KW-1133">Transmembrane helix</keyword>
<accession>E2NMP8</accession>
<comment type="caution">
    <text evidence="2">The sequence shown here is derived from an EMBL/GenBank/DDBJ whole genome shotgun (WGS) entry which is preliminary data.</text>
</comment>
<keyword evidence="1" id="KW-0812">Transmembrane</keyword>
<organism evidence="2 3">
    <name type="scientific">Bacteroides cellulosilyticus DSM 14838</name>
    <dbReference type="NCBI Taxonomy" id="537012"/>
    <lineage>
        <taxon>Bacteria</taxon>
        <taxon>Pseudomonadati</taxon>
        <taxon>Bacteroidota</taxon>
        <taxon>Bacteroidia</taxon>
        <taxon>Bacteroidales</taxon>
        <taxon>Bacteroidaceae</taxon>
        <taxon>Bacteroides</taxon>
    </lineage>
</organism>
<dbReference type="Proteomes" id="UP000003711">
    <property type="component" value="Unassembled WGS sequence"/>
</dbReference>